<comment type="similarity">
    <text evidence="6">Belongs to the glycosyl hydrolase 18 family.</text>
</comment>
<evidence type="ECO:0000259" key="8">
    <source>
        <dbReference type="PROSITE" id="PS51910"/>
    </source>
</evidence>
<evidence type="ECO:0000256" key="6">
    <source>
        <dbReference type="RuleBase" id="RU004453"/>
    </source>
</evidence>
<dbReference type="PANTHER" id="PTHR11177">
    <property type="entry name" value="CHITINASE"/>
    <property type="match status" value="1"/>
</dbReference>
<dbReference type="InterPro" id="IPR001223">
    <property type="entry name" value="Glyco_hydro18_cat"/>
</dbReference>
<dbReference type="CDD" id="cd02872">
    <property type="entry name" value="GH18_chitolectin_chitotriosidase"/>
    <property type="match status" value="1"/>
</dbReference>
<dbReference type="AlphaFoldDB" id="A0A087SXZ2"/>
<dbReference type="SUPFAM" id="SSF51445">
    <property type="entry name" value="(Trans)glycosidases"/>
    <property type="match status" value="1"/>
</dbReference>
<dbReference type="InterPro" id="IPR001579">
    <property type="entry name" value="Glyco_hydro_18_chit_AS"/>
</dbReference>
<feature type="chain" id="PRO_5001829125" evidence="7">
    <location>
        <begin position="20"/>
        <end position="452"/>
    </location>
</feature>
<dbReference type="PANTHER" id="PTHR11177:SF360">
    <property type="entry name" value="CHITINASE 4-RELATED"/>
    <property type="match status" value="1"/>
</dbReference>
<dbReference type="OrthoDB" id="6410677at2759"/>
<feature type="signal peptide" evidence="7">
    <location>
        <begin position="1"/>
        <end position="19"/>
    </location>
</feature>
<dbReference type="GO" id="GO:0006032">
    <property type="term" value="P:chitin catabolic process"/>
    <property type="evidence" value="ECO:0007669"/>
    <property type="project" value="TreeGrafter"/>
</dbReference>
<dbReference type="STRING" id="407821.A0A087SXZ2"/>
<dbReference type="Gene3D" id="3.10.50.10">
    <property type="match status" value="1"/>
</dbReference>
<dbReference type="GO" id="GO:0004568">
    <property type="term" value="F:chitinase activity"/>
    <property type="evidence" value="ECO:0007669"/>
    <property type="project" value="TreeGrafter"/>
</dbReference>
<dbReference type="PROSITE" id="PS01095">
    <property type="entry name" value="GH18_1"/>
    <property type="match status" value="1"/>
</dbReference>
<sequence length="452" mass="50698">MSLKEICLVLLLSVALVAAVSRDRNRKRYKVVCYLGSWANYRRGDGKFLIEHIDPFLCTHLVYGFAKLSGNKIAVYDPYLDLKEHWGLGAFARFNNMKKANPELTTLIAIGGWNEGSIKYSKMASNPASRAIFVKSVVDFCLKYDFDGLDMDWEYPANRGGAEEDKENFVLLLKELKEAFAPYGLVLSAAVSAGQKTIDKAYDIAQVGKYLDIINVMAYDFHGSWENVTGHNAPLFAREEESDEQKILNVDYAIQLWIKRGAPRNKIVLGMGLYGRSFTLAKPSANGIGAPVTGKGKGGWMTKEPGMLGYNEICLHVKQNGWNVVVPKGIEAPYAYFGNQWVGYDDKTSIARKVDYLIKERLGGGMVWSLETDDFRGKCFNEKYPLLTTIFTKLNGPVVRPTRDPNIVPTTEKPTTGRPKGFSCKEEGYFRDPQNCSRFFYCAKTSGNEFAR</sequence>
<protein>
    <submittedName>
        <fullName evidence="9">Chitotriosidase-1</fullName>
    </submittedName>
</protein>
<accession>A0A087SXZ2</accession>
<dbReference type="InterPro" id="IPR029070">
    <property type="entry name" value="Chitinase_insertion_sf"/>
</dbReference>
<keyword evidence="3" id="KW-1015">Disulfide bond</keyword>
<reference evidence="9 10" key="1">
    <citation type="submission" date="2013-11" db="EMBL/GenBank/DDBJ databases">
        <title>Genome sequencing of Stegodyphus mimosarum.</title>
        <authorList>
            <person name="Bechsgaard J."/>
        </authorList>
    </citation>
    <scope>NUCLEOTIDE SEQUENCE [LARGE SCALE GENOMIC DNA]</scope>
</reference>
<dbReference type="InterPro" id="IPR017853">
    <property type="entry name" value="GH"/>
</dbReference>
<keyword evidence="2 5" id="KW-0378">Hydrolase</keyword>
<feature type="non-terminal residue" evidence="9">
    <location>
        <position position="452"/>
    </location>
</feature>
<evidence type="ECO:0000256" key="5">
    <source>
        <dbReference type="RuleBase" id="RU000489"/>
    </source>
</evidence>
<dbReference type="GO" id="GO:0005975">
    <property type="term" value="P:carbohydrate metabolic process"/>
    <property type="evidence" value="ECO:0007669"/>
    <property type="project" value="InterPro"/>
</dbReference>
<dbReference type="Proteomes" id="UP000054359">
    <property type="component" value="Unassembled WGS sequence"/>
</dbReference>
<dbReference type="GO" id="GO:0005576">
    <property type="term" value="C:extracellular region"/>
    <property type="evidence" value="ECO:0007669"/>
    <property type="project" value="TreeGrafter"/>
</dbReference>
<dbReference type="PROSITE" id="PS51910">
    <property type="entry name" value="GH18_2"/>
    <property type="match status" value="1"/>
</dbReference>
<evidence type="ECO:0000256" key="1">
    <source>
        <dbReference type="ARBA" id="ARBA00022729"/>
    </source>
</evidence>
<dbReference type="GO" id="GO:0008061">
    <property type="term" value="F:chitin binding"/>
    <property type="evidence" value="ECO:0007669"/>
    <property type="project" value="InterPro"/>
</dbReference>
<dbReference type="OMA" id="CSANIAP"/>
<dbReference type="Gene3D" id="3.20.20.80">
    <property type="entry name" value="Glycosidases"/>
    <property type="match status" value="1"/>
</dbReference>
<evidence type="ECO:0000256" key="3">
    <source>
        <dbReference type="ARBA" id="ARBA00023157"/>
    </source>
</evidence>
<dbReference type="EMBL" id="KK112468">
    <property type="protein sequence ID" value="KFM57731.1"/>
    <property type="molecule type" value="Genomic_DNA"/>
</dbReference>
<evidence type="ECO:0000313" key="10">
    <source>
        <dbReference type="Proteomes" id="UP000054359"/>
    </source>
</evidence>
<dbReference type="SUPFAM" id="SSF54556">
    <property type="entry name" value="Chitinase insertion domain"/>
    <property type="match status" value="1"/>
</dbReference>
<gene>
    <name evidence="9" type="ORF">X975_21521</name>
</gene>
<name>A0A087SXZ2_STEMI</name>
<dbReference type="FunFam" id="3.10.50.10:FF:000001">
    <property type="entry name" value="Chitinase 3-like 1"/>
    <property type="match status" value="1"/>
</dbReference>
<dbReference type="Pfam" id="PF00704">
    <property type="entry name" value="Glyco_hydro_18"/>
    <property type="match status" value="1"/>
</dbReference>
<dbReference type="InterPro" id="IPR050314">
    <property type="entry name" value="Glycosyl_Hydrlase_18"/>
</dbReference>
<dbReference type="FunFam" id="3.20.20.80:FF:000007">
    <property type="entry name" value="Acidic mammalian chitinase"/>
    <property type="match status" value="1"/>
</dbReference>
<keyword evidence="4 5" id="KW-0326">Glycosidase</keyword>
<evidence type="ECO:0000256" key="4">
    <source>
        <dbReference type="ARBA" id="ARBA00023295"/>
    </source>
</evidence>
<keyword evidence="10" id="KW-1185">Reference proteome</keyword>
<dbReference type="SMART" id="SM00636">
    <property type="entry name" value="Glyco_18"/>
    <property type="match status" value="1"/>
</dbReference>
<evidence type="ECO:0000313" key="9">
    <source>
        <dbReference type="EMBL" id="KFM57731.1"/>
    </source>
</evidence>
<proteinExistence type="inferred from homology"/>
<evidence type="ECO:0000256" key="7">
    <source>
        <dbReference type="SAM" id="SignalP"/>
    </source>
</evidence>
<keyword evidence="1 7" id="KW-0732">Signal</keyword>
<organism evidence="9 10">
    <name type="scientific">Stegodyphus mimosarum</name>
    <name type="common">African social velvet spider</name>
    <dbReference type="NCBI Taxonomy" id="407821"/>
    <lineage>
        <taxon>Eukaryota</taxon>
        <taxon>Metazoa</taxon>
        <taxon>Ecdysozoa</taxon>
        <taxon>Arthropoda</taxon>
        <taxon>Chelicerata</taxon>
        <taxon>Arachnida</taxon>
        <taxon>Araneae</taxon>
        <taxon>Araneomorphae</taxon>
        <taxon>Entelegynae</taxon>
        <taxon>Eresoidea</taxon>
        <taxon>Eresidae</taxon>
        <taxon>Stegodyphus</taxon>
    </lineage>
</organism>
<evidence type="ECO:0000256" key="2">
    <source>
        <dbReference type="ARBA" id="ARBA00022801"/>
    </source>
</evidence>
<feature type="domain" description="GH18" evidence="8">
    <location>
        <begin position="29"/>
        <end position="397"/>
    </location>
</feature>
<dbReference type="InterPro" id="IPR011583">
    <property type="entry name" value="Chitinase_II/V-like_cat"/>
</dbReference>